<organism evidence="1">
    <name type="scientific">human gut metagenome</name>
    <dbReference type="NCBI Taxonomy" id="408170"/>
    <lineage>
        <taxon>unclassified sequences</taxon>
        <taxon>metagenomes</taxon>
        <taxon>organismal metagenomes</taxon>
    </lineage>
</organism>
<reference evidence="1" key="1">
    <citation type="journal article" date="2013" name="Environ. Microbiol.">
        <title>Microbiota from the distal guts of lean and obese adolescents exhibit partial functional redundancy besides clear differences in community structure.</title>
        <authorList>
            <person name="Ferrer M."/>
            <person name="Ruiz A."/>
            <person name="Lanza F."/>
            <person name="Haange S.B."/>
            <person name="Oberbach A."/>
            <person name="Till H."/>
            <person name="Bargiela R."/>
            <person name="Campoy C."/>
            <person name="Segura M.T."/>
            <person name="Richter M."/>
            <person name="von Bergen M."/>
            <person name="Seifert J."/>
            <person name="Suarez A."/>
        </authorList>
    </citation>
    <scope>NUCLEOTIDE SEQUENCE</scope>
</reference>
<proteinExistence type="predicted"/>
<protein>
    <submittedName>
        <fullName evidence="1">Uncharacterized protein</fullName>
    </submittedName>
</protein>
<dbReference type="EMBL" id="AJWZ01007295">
    <property type="protein sequence ID" value="EKC57310.1"/>
    <property type="molecule type" value="Genomic_DNA"/>
</dbReference>
<dbReference type="AlphaFoldDB" id="K1STV0"/>
<gene>
    <name evidence="1" type="ORF">OBE_10597</name>
</gene>
<sequence>AFLHKAFQKQSPKLVILETDVIFIDFSYGSMLLQEAGDLFPVFSYHDRWKSLKANDWRMTVNYTHTENAKGYQLRCNATPADASNYMTPSDAYAPIPKRNRAYVERIKAFCDENGAQLMLVSTPSTVNWNMARHNSTQALADKLQIPFIDFNTMSDQVSINWSTDTRDQGDHLN</sequence>
<comment type="caution">
    <text evidence="1">The sequence shown here is derived from an EMBL/GenBank/DDBJ whole genome shotgun (WGS) entry which is preliminary data.</text>
</comment>
<evidence type="ECO:0000313" key="1">
    <source>
        <dbReference type="EMBL" id="EKC57310.1"/>
    </source>
</evidence>
<accession>K1STV0</accession>
<feature type="non-terminal residue" evidence="1">
    <location>
        <position position="1"/>
    </location>
</feature>
<feature type="non-terminal residue" evidence="1">
    <location>
        <position position="174"/>
    </location>
</feature>
<name>K1STV0_9ZZZZ</name>